<name>A0A1Y6EDZ0_9SPHN</name>
<feature type="signal peptide" evidence="1">
    <location>
        <begin position="1"/>
        <end position="41"/>
    </location>
</feature>
<sequence>MLPLYFQAEMPMKFPKRLKRRWTQILLTLLSFCFWPQTAHAEHLCAGRSNEYTISEVYDQTGNIVEYWCEWGSDGNQGAAAMRYYSPEEWAAFANHGAEVEAANSEQRKLIGQRYRQLQEGLWFLPGEEPFAGWSPEPASSSQRATEKGKADKDCTVSYWTPAGAVIMSALEGRNGPAVIQYMGYSIPAPDKSQSRKFSLTQSGTTQTVTAMISKVGLRSKTMGMVSFAVPSGAILVGAIEDVQDYSLADKGKTIFSGQWHDGLKARDALAQCLAQKK</sequence>
<dbReference type="AlphaFoldDB" id="A0A1Y6EDZ0"/>
<protein>
    <submittedName>
        <fullName evidence="2">Uncharacterized protein</fullName>
    </submittedName>
</protein>
<proteinExistence type="predicted"/>
<gene>
    <name evidence="2" type="ORF">SAMN06295984_0473</name>
</gene>
<dbReference type="GeneID" id="303003483"/>
<evidence type="ECO:0000313" key="3">
    <source>
        <dbReference type="Proteomes" id="UP000194469"/>
    </source>
</evidence>
<accession>A0A1Y6EDZ0</accession>
<dbReference type="Proteomes" id="UP000194469">
    <property type="component" value="Unassembled WGS sequence"/>
</dbReference>
<dbReference type="EMBL" id="FXWL01000001">
    <property type="protein sequence ID" value="SMQ60808.1"/>
    <property type="molecule type" value="Genomic_DNA"/>
</dbReference>
<keyword evidence="3" id="KW-1185">Reference proteome</keyword>
<evidence type="ECO:0000313" key="2">
    <source>
        <dbReference type="EMBL" id="SMQ60808.1"/>
    </source>
</evidence>
<organism evidence="2 3">
    <name type="scientific">Sphingopyxis terrae subsp. ummariensis</name>
    <dbReference type="NCBI Taxonomy" id="429001"/>
    <lineage>
        <taxon>Bacteria</taxon>
        <taxon>Pseudomonadati</taxon>
        <taxon>Pseudomonadota</taxon>
        <taxon>Alphaproteobacteria</taxon>
        <taxon>Sphingomonadales</taxon>
        <taxon>Sphingomonadaceae</taxon>
        <taxon>Sphingopyxis</taxon>
    </lineage>
</organism>
<feature type="chain" id="PRO_5012373543" evidence="1">
    <location>
        <begin position="42"/>
        <end position="278"/>
    </location>
</feature>
<keyword evidence="1" id="KW-0732">Signal</keyword>
<evidence type="ECO:0000256" key="1">
    <source>
        <dbReference type="SAM" id="SignalP"/>
    </source>
</evidence>
<reference evidence="3" key="1">
    <citation type="submission" date="2017-04" db="EMBL/GenBank/DDBJ databases">
        <authorList>
            <person name="Varghese N."/>
            <person name="Submissions S."/>
        </authorList>
    </citation>
    <scope>NUCLEOTIDE SEQUENCE [LARGE SCALE GENOMIC DNA]</scope>
    <source>
        <strain evidence="3">UI2</strain>
    </source>
</reference>
<dbReference type="RefSeq" id="WP_165770015.1">
    <property type="nucleotide sequence ID" value="NZ_JBHLXM010000002.1"/>
</dbReference>